<dbReference type="GO" id="GO:0009097">
    <property type="term" value="P:isoleucine biosynthetic process"/>
    <property type="evidence" value="ECO:0007669"/>
    <property type="project" value="UniProtKB-UniRule"/>
</dbReference>
<comment type="pathway">
    <text evidence="1">Amino-acid biosynthesis; L-methionine biosynthesis via de novo pathway; L-homoserine from L-aspartate: step 2/3.</text>
</comment>
<evidence type="ECO:0000256" key="12">
    <source>
        <dbReference type="ARBA" id="ARBA00023154"/>
    </source>
</evidence>
<evidence type="ECO:0000256" key="11">
    <source>
        <dbReference type="ARBA" id="ARBA00023002"/>
    </source>
</evidence>
<keyword evidence="9" id="KW-0521">NADP</keyword>
<dbReference type="GO" id="GO:0009089">
    <property type="term" value="P:lysine biosynthetic process via diaminopimelate"/>
    <property type="evidence" value="ECO:0007669"/>
    <property type="project" value="UniProtKB-UniRule"/>
</dbReference>
<dbReference type="CDD" id="cd02316">
    <property type="entry name" value="VcASADH2_like_N"/>
    <property type="match status" value="1"/>
</dbReference>
<dbReference type="InterPro" id="IPR000319">
    <property type="entry name" value="Asp-semialdehyde_DH_CS"/>
</dbReference>
<dbReference type="GO" id="GO:0046983">
    <property type="term" value="F:protein dimerization activity"/>
    <property type="evidence" value="ECO:0007669"/>
    <property type="project" value="InterPro"/>
</dbReference>
<comment type="catalytic activity">
    <reaction evidence="14">
        <text>L-aspartate 4-semialdehyde + phosphate + NADP(+) = 4-phospho-L-aspartate + NADPH + H(+)</text>
        <dbReference type="Rhea" id="RHEA:24284"/>
        <dbReference type="ChEBI" id="CHEBI:15378"/>
        <dbReference type="ChEBI" id="CHEBI:43474"/>
        <dbReference type="ChEBI" id="CHEBI:57535"/>
        <dbReference type="ChEBI" id="CHEBI:57783"/>
        <dbReference type="ChEBI" id="CHEBI:58349"/>
        <dbReference type="ChEBI" id="CHEBI:537519"/>
        <dbReference type="EC" id="1.2.1.11"/>
    </reaction>
</comment>
<comment type="pathway">
    <text evidence="2">Amino-acid biosynthesis; L-lysine biosynthesis via DAP pathway; (S)-tetrahydrodipicolinate from L-aspartate: step 2/4.</text>
</comment>
<organism evidence="19">
    <name type="scientific">candidate division WOR-3 bacterium</name>
    <dbReference type="NCBI Taxonomy" id="2052148"/>
    <lineage>
        <taxon>Bacteria</taxon>
        <taxon>Bacteria division WOR-3</taxon>
    </lineage>
</organism>
<keyword evidence="12" id="KW-0457">Lysine biosynthesis</keyword>
<dbReference type="NCBIfam" id="NF011456">
    <property type="entry name" value="PRK14874.1"/>
    <property type="match status" value="1"/>
</dbReference>
<evidence type="ECO:0000256" key="7">
    <source>
        <dbReference type="ARBA" id="ARBA00022605"/>
    </source>
</evidence>
<dbReference type="GO" id="GO:0051287">
    <property type="term" value="F:NAD binding"/>
    <property type="evidence" value="ECO:0007669"/>
    <property type="project" value="InterPro"/>
</dbReference>
<dbReference type="SUPFAM" id="SSF51735">
    <property type="entry name" value="NAD(P)-binding Rossmann-fold domains"/>
    <property type="match status" value="1"/>
</dbReference>
<dbReference type="NCBIfam" id="TIGR01296">
    <property type="entry name" value="asd_B"/>
    <property type="match status" value="1"/>
</dbReference>
<feature type="active site" description="Acyl-thioester intermediate" evidence="16">
    <location>
        <position position="145"/>
    </location>
</feature>
<evidence type="ECO:0000256" key="5">
    <source>
        <dbReference type="ARBA" id="ARBA00011738"/>
    </source>
</evidence>
<dbReference type="EMBL" id="DSTU01000007">
    <property type="protein sequence ID" value="HFJ54142.1"/>
    <property type="molecule type" value="Genomic_DNA"/>
</dbReference>
<accession>A0A7C1WVZ5</accession>
<dbReference type="InterPro" id="IPR000534">
    <property type="entry name" value="Semialdehyde_DH_NAD-bd"/>
</dbReference>
<dbReference type="EMBL" id="DSLG01000004">
    <property type="protein sequence ID" value="HEA87188.1"/>
    <property type="molecule type" value="Genomic_DNA"/>
</dbReference>
<dbReference type="Gene3D" id="3.40.50.720">
    <property type="entry name" value="NAD(P)-binding Rossmann-like Domain"/>
    <property type="match status" value="1"/>
</dbReference>
<dbReference type="UniPathway" id="UPA00034">
    <property type="reaction ID" value="UER00016"/>
</dbReference>
<dbReference type="SUPFAM" id="SSF55347">
    <property type="entry name" value="Glyceraldehyde-3-phosphate dehydrogenase-like, C-terminal domain"/>
    <property type="match status" value="1"/>
</dbReference>
<dbReference type="GO" id="GO:0019877">
    <property type="term" value="P:diaminopimelate biosynthetic process"/>
    <property type="evidence" value="ECO:0007669"/>
    <property type="project" value="UniProtKB-KW"/>
</dbReference>
<keyword evidence="11 19" id="KW-0560">Oxidoreductase</keyword>
<evidence type="ECO:0000256" key="4">
    <source>
        <dbReference type="ARBA" id="ARBA00010584"/>
    </source>
</evidence>
<comment type="similarity">
    <text evidence="4">Belongs to the aspartate-semialdehyde dehydrogenase family.</text>
</comment>
<evidence type="ECO:0000313" key="18">
    <source>
        <dbReference type="EMBL" id="HEA87188.1"/>
    </source>
</evidence>
<dbReference type="AlphaFoldDB" id="A0A7C1WVZ5"/>
<dbReference type="GO" id="GO:0009086">
    <property type="term" value="P:methionine biosynthetic process"/>
    <property type="evidence" value="ECO:0007669"/>
    <property type="project" value="UniProtKB-UniRule"/>
</dbReference>
<dbReference type="Gene3D" id="3.30.360.10">
    <property type="entry name" value="Dihydrodipicolinate Reductase, domain 2"/>
    <property type="match status" value="1"/>
</dbReference>
<comment type="subunit">
    <text evidence="5">Homodimer.</text>
</comment>
<dbReference type="EC" id="1.2.1.11" evidence="6 15"/>
<evidence type="ECO:0000256" key="10">
    <source>
        <dbReference type="ARBA" id="ARBA00022915"/>
    </source>
</evidence>
<dbReference type="SMART" id="SM00859">
    <property type="entry name" value="Semialdhyde_dh"/>
    <property type="match status" value="1"/>
</dbReference>
<evidence type="ECO:0000256" key="13">
    <source>
        <dbReference type="ARBA" id="ARBA00023167"/>
    </source>
</evidence>
<comment type="caution">
    <text evidence="19">The sequence shown here is derived from an EMBL/GenBank/DDBJ whole genome shotgun (WGS) entry which is preliminary data.</text>
</comment>
<dbReference type="UniPathway" id="UPA00051">
    <property type="reaction ID" value="UER00464"/>
</dbReference>
<keyword evidence="7" id="KW-0028">Amino-acid biosynthesis</keyword>
<evidence type="ECO:0000256" key="9">
    <source>
        <dbReference type="ARBA" id="ARBA00022857"/>
    </source>
</evidence>
<evidence type="ECO:0000256" key="3">
    <source>
        <dbReference type="ARBA" id="ARBA00005097"/>
    </source>
</evidence>
<comment type="pathway">
    <text evidence="3">Amino-acid biosynthesis; L-threonine biosynthesis; L-threonine from L-aspartate: step 2/5.</text>
</comment>
<evidence type="ECO:0000256" key="1">
    <source>
        <dbReference type="ARBA" id="ARBA00005021"/>
    </source>
</evidence>
<feature type="domain" description="Semialdehyde dehydrogenase NAD-binding" evidence="17">
    <location>
        <begin position="22"/>
        <end position="136"/>
    </location>
</feature>
<dbReference type="UniPathway" id="UPA00050">
    <property type="reaction ID" value="UER00463"/>
</dbReference>
<reference evidence="19" key="1">
    <citation type="journal article" date="2020" name="mSystems">
        <title>Genome- and Community-Level Interaction Insights into Carbon Utilization and Element Cycling Functions of Hydrothermarchaeota in Hydrothermal Sediment.</title>
        <authorList>
            <person name="Zhou Z."/>
            <person name="Liu Y."/>
            <person name="Xu W."/>
            <person name="Pan J."/>
            <person name="Luo Z.H."/>
            <person name="Li M."/>
        </authorList>
    </citation>
    <scope>NUCLEOTIDE SEQUENCE [LARGE SCALE GENOMIC DNA]</scope>
    <source>
        <strain evidence="19">SpSt-236</strain>
        <strain evidence="18">SpSt-265</strain>
        <strain evidence="20">SpSt-465</strain>
    </source>
</reference>
<name>A0A7C1WVZ5_UNCW3</name>
<keyword evidence="10" id="KW-0220">Diaminopimelate biosynthesis</keyword>
<dbReference type="InterPro" id="IPR005986">
    <property type="entry name" value="Asp_semialdehyde_DH_beta"/>
</dbReference>
<evidence type="ECO:0000259" key="17">
    <source>
        <dbReference type="SMART" id="SM00859"/>
    </source>
</evidence>
<evidence type="ECO:0000256" key="16">
    <source>
        <dbReference type="PIRSR" id="PIRSR000148-1"/>
    </source>
</evidence>
<sequence length="348" mass="38350">MAELRSELTKGGREFIVILMKKIGIAGATGLVGETLLRLLEASDYEITDLRLFASKRSAGTRIRFRDREIEVREVTAEGFEGLELAFFCLENELAREFVPEVARFCPVIDKSSEFRLAPEVPLVVPEVNPEALKGHKNIIANPNCTTIPLVVALYPLHQQFGLKEVFLATYQSVSGAGRAALEQFFYETEFIALRQKPDTGGSPFISQIADNVIPVIGSIDEHGVSSEEKKTVLESRKILGLPELKVNSTCVRVPVAVGHSLAVTCRFDRRVEPAEARNILNKAPGVVLKADSELATPAECRGKNDVYVSRVRQGATEYDLNLWICTDNLRKGAATNALQIAQRLLGE</sequence>
<dbReference type="InterPro" id="IPR012280">
    <property type="entry name" value="Semialdhyde_DH_dimer_dom"/>
</dbReference>
<protein>
    <recommendedName>
        <fullName evidence="6 15">Aspartate-semialdehyde dehydrogenase</fullName>
        <ecNumber evidence="6 15">1.2.1.11</ecNumber>
    </recommendedName>
</protein>
<gene>
    <name evidence="19" type="ORF">ENP62_01485</name>
    <name evidence="18" type="ORF">ENP94_04165</name>
    <name evidence="20" type="ORF">ENS16_05580</name>
</gene>
<dbReference type="GO" id="GO:0050661">
    <property type="term" value="F:NADP binding"/>
    <property type="evidence" value="ECO:0007669"/>
    <property type="project" value="InterPro"/>
</dbReference>
<dbReference type="EMBL" id="DSKA01000114">
    <property type="protein sequence ID" value="HEE18209.1"/>
    <property type="molecule type" value="Genomic_DNA"/>
</dbReference>
<evidence type="ECO:0000313" key="19">
    <source>
        <dbReference type="EMBL" id="HEE18209.1"/>
    </source>
</evidence>
<evidence type="ECO:0000256" key="8">
    <source>
        <dbReference type="ARBA" id="ARBA00022697"/>
    </source>
</evidence>
<dbReference type="PANTHER" id="PTHR46278:SF2">
    <property type="entry name" value="ASPARTATE-SEMIALDEHYDE DEHYDROGENASE"/>
    <property type="match status" value="1"/>
</dbReference>
<dbReference type="GO" id="GO:0004073">
    <property type="term" value="F:aspartate-semialdehyde dehydrogenase activity"/>
    <property type="evidence" value="ECO:0007669"/>
    <property type="project" value="UniProtKB-UniRule"/>
</dbReference>
<evidence type="ECO:0000313" key="20">
    <source>
        <dbReference type="EMBL" id="HFJ54142.1"/>
    </source>
</evidence>
<dbReference type="PROSITE" id="PS01103">
    <property type="entry name" value="ASD"/>
    <property type="match status" value="1"/>
</dbReference>
<dbReference type="PIRSF" id="PIRSF000148">
    <property type="entry name" value="ASA_dh"/>
    <property type="match status" value="1"/>
</dbReference>
<evidence type="ECO:0000256" key="2">
    <source>
        <dbReference type="ARBA" id="ARBA00005076"/>
    </source>
</evidence>
<keyword evidence="13" id="KW-0486">Methionine biosynthesis</keyword>
<dbReference type="InterPro" id="IPR036291">
    <property type="entry name" value="NAD(P)-bd_dom_sf"/>
</dbReference>
<evidence type="ECO:0000256" key="15">
    <source>
        <dbReference type="NCBIfam" id="TIGR01296"/>
    </source>
</evidence>
<feature type="active site" description="Proton acceptor" evidence="16">
    <location>
        <position position="260"/>
    </location>
</feature>
<proteinExistence type="inferred from homology"/>
<dbReference type="PANTHER" id="PTHR46278">
    <property type="entry name" value="DEHYDROGENASE, PUTATIVE-RELATED"/>
    <property type="match status" value="1"/>
</dbReference>
<dbReference type="GO" id="GO:0009088">
    <property type="term" value="P:threonine biosynthetic process"/>
    <property type="evidence" value="ECO:0007669"/>
    <property type="project" value="UniProtKB-UniRule"/>
</dbReference>
<evidence type="ECO:0000256" key="6">
    <source>
        <dbReference type="ARBA" id="ARBA00013120"/>
    </source>
</evidence>
<dbReference type="Pfam" id="PF02774">
    <property type="entry name" value="Semialdhyde_dhC"/>
    <property type="match status" value="1"/>
</dbReference>
<dbReference type="Pfam" id="PF01118">
    <property type="entry name" value="Semialdhyde_dh"/>
    <property type="match status" value="1"/>
</dbReference>
<evidence type="ECO:0000256" key="14">
    <source>
        <dbReference type="ARBA" id="ARBA00047891"/>
    </source>
</evidence>
<keyword evidence="8" id="KW-0791">Threonine biosynthesis</keyword>